<evidence type="ECO:0000256" key="1">
    <source>
        <dbReference type="ARBA" id="ARBA00023015"/>
    </source>
</evidence>
<dbReference type="CDD" id="cd00090">
    <property type="entry name" value="HTH_ARSR"/>
    <property type="match status" value="1"/>
</dbReference>
<keyword evidence="1" id="KW-0805">Transcription regulation</keyword>
<dbReference type="NCBIfam" id="NF033788">
    <property type="entry name" value="HTH_metalloreg"/>
    <property type="match status" value="1"/>
</dbReference>
<dbReference type="InterPro" id="IPR036388">
    <property type="entry name" value="WH-like_DNA-bd_sf"/>
</dbReference>
<dbReference type="InterPro" id="IPR051081">
    <property type="entry name" value="HTH_MetalResp_TranReg"/>
</dbReference>
<sequence>MAYEKALTVLSDPTRRAVFEKLRAGPLAVSALAKDFPVSRPAISQHLGILKGAGLVEDKAEGTRRIYAIRTGPLEELRDWLDSFWGEALDAYKTALENEGDDGHGQDRTG</sequence>
<keyword evidence="6" id="KW-1185">Reference proteome</keyword>
<dbReference type="PRINTS" id="PR00778">
    <property type="entry name" value="HTHARSR"/>
</dbReference>
<dbReference type="InterPro" id="IPR011991">
    <property type="entry name" value="ArsR-like_HTH"/>
</dbReference>
<proteinExistence type="predicted"/>
<evidence type="ECO:0000256" key="2">
    <source>
        <dbReference type="ARBA" id="ARBA00023125"/>
    </source>
</evidence>
<feature type="domain" description="HTH arsR-type" evidence="4">
    <location>
        <begin position="1"/>
        <end position="89"/>
    </location>
</feature>
<evidence type="ECO:0000313" key="6">
    <source>
        <dbReference type="Proteomes" id="UP001310692"/>
    </source>
</evidence>
<dbReference type="SUPFAM" id="SSF46785">
    <property type="entry name" value="Winged helix' DNA-binding domain"/>
    <property type="match status" value="1"/>
</dbReference>
<dbReference type="PANTHER" id="PTHR33154:SF33">
    <property type="entry name" value="TRANSCRIPTIONAL REPRESSOR SDPR"/>
    <property type="match status" value="1"/>
</dbReference>
<evidence type="ECO:0000259" key="4">
    <source>
        <dbReference type="PROSITE" id="PS50987"/>
    </source>
</evidence>
<dbReference type="InterPro" id="IPR001845">
    <property type="entry name" value="HTH_ArsR_DNA-bd_dom"/>
</dbReference>
<dbReference type="PROSITE" id="PS50987">
    <property type="entry name" value="HTH_ARSR_2"/>
    <property type="match status" value="1"/>
</dbReference>
<comment type="caution">
    <text evidence="5">The sequence shown here is derived from an EMBL/GenBank/DDBJ whole genome shotgun (WGS) entry which is preliminary data.</text>
</comment>
<evidence type="ECO:0000313" key="5">
    <source>
        <dbReference type="EMBL" id="MEE2566946.1"/>
    </source>
</evidence>
<accession>A0ABU7LZG5</accession>
<organism evidence="5 6">
    <name type="scientific">Hyphobacterium marinum</name>
    <dbReference type="NCBI Taxonomy" id="3116574"/>
    <lineage>
        <taxon>Bacteria</taxon>
        <taxon>Pseudomonadati</taxon>
        <taxon>Pseudomonadota</taxon>
        <taxon>Alphaproteobacteria</taxon>
        <taxon>Maricaulales</taxon>
        <taxon>Maricaulaceae</taxon>
        <taxon>Hyphobacterium</taxon>
    </lineage>
</organism>
<dbReference type="InterPro" id="IPR036390">
    <property type="entry name" value="WH_DNA-bd_sf"/>
</dbReference>
<dbReference type="PANTHER" id="PTHR33154">
    <property type="entry name" value="TRANSCRIPTIONAL REGULATOR, ARSR FAMILY"/>
    <property type="match status" value="1"/>
</dbReference>
<dbReference type="SMART" id="SM00418">
    <property type="entry name" value="HTH_ARSR"/>
    <property type="match status" value="1"/>
</dbReference>
<gene>
    <name evidence="5" type="ORF">V0U35_09660</name>
</gene>
<dbReference type="Proteomes" id="UP001310692">
    <property type="component" value="Unassembled WGS sequence"/>
</dbReference>
<dbReference type="EMBL" id="JAZDRO010000004">
    <property type="protein sequence ID" value="MEE2566946.1"/>
    <property type="molecule type" value="Genomic_DNA"/>
</dbReference>
<reference evidence="5 6" key="1">
    <citation type="submission" date="2024-01" db="EMBL/GenBank/DDBJ databases">
        <title>Hyphobacterium bacterium isolated from marine sediment.</title>
        <authorList>
            <person name="Zhao S."/>
        </authorList>
    </citation>
    <scope>NUCLEOTIDE SEQUENCE [LARGE SCALE GENOMIC DNA]</scope>
    <source>
        <strain evidence="5 6">Y60-23</strain>
    </source>
</reference>
<name>A0ABU7LZG5_9PROT</name>
<dbReference type="RefSeq" id="WP_330196502.1">
    <property type="nucleotide sequence ID" value="NZ_JAZDRO010000004.1"/>
</dbReference>
<keyword evidence="3" id="KW-0804">Transcription</keyword>
<dbReference type="Gene3D" id="1.10.10.10">
    <property type="entry name" value="Winged helix-like DNA-binding domain superfamily/Winged helix DNA-binding domain"/>
    <property type="match status" value="1"/>
</dbReference>
<evidence type="ECO:0000256" key="3">
    <source>
        <dbReference type="ARBA" id="ARBA00023163"/>
    </source>
</evidence>
<keyword evidence="2" id="KW-0238">DNA-binding</keyword>
<dbReference type="Pfam" id="PF12840">
    <property type="entry name" value="HTH_20"/>
    <property type="match status" value="1"/>
</dbReference>
<protein>
    <submittedName>
        <fullName evidence="5">Metalloregulator ArsR/SmtB family transcription factor</fullName>
    </submittedName>
</protein>